<dbReference type="EMBL" id="GEDG01014186">
    <property type="protein sequence ID" value="JAP24624.1"/>
    <property type="molecule type" value="Transcribed_RNA"/>
</dbReference>
<accession>A0A0V0HXL4</accession>
<proteinExistence type="predicted"/>
<protein>
    <submittedName>
        <fullName evidence="1">Putative ovule protein</fullName>
    </submittedName>
</protein>
<sequence length="89" mass="10176">MKMHSVVSGVILMMQPIFSASKSPNILFQTDDAFINICIFCFRLPKLSETLCRYVFQGVITNIFKLPSIAYFSGFICVLFEVNSYYMPV</sequence>
<dbReference type="AlphaFoldDB" id="A0A0V0HXL4"/>
<evidence type="ECO:0000313" key="1">
    <source>
        <dbReference type="EMBL" id="JAP24624.1"/>
    </source>
</evidence>
<name>A0A0V0HXL4_SOLCH</name>
<organism evidence="1">
    <name type="scientific">Solanum chacoense</name>
    <name type="common">Chaco potato</name>
    <dbReference type="NCBI Taxonomy" id="4108"/>
    <lineage>
        <taxon>Eukaryota</taxon>
        <taxon>Viridiplantae</taxon>
        <taxon>Streptophyta</taxon>
        <taxon>Embryophyta</taxon>
        <taxon>Tracheophyta</taxon>
        <taxon>Spermatophyta</taxon>
        <taxon>Magnoliopsida</taxon>
        <taxon>eudicotyledons</taxon>
        <taxon>Gunneridae</taxon>
        <taxon>Pentapetalae</taxon>
        <taxon>asterids</taxon>
        <taxon>lamiids</taxon>
        <taxon>Solanales</taxon>
        <taxon>Solanaceae</taxon>
        <taxon>Solanoideae</taxon>
        <taxon>Solaneae</taxon>
        <taxon>Solanum</taxon>
    </lineage>
</organism>
<reference evidence="1" key="1">
    <citation type="submission" date="2015-12" db="EMBL/GenBank/DDBJ databases">
        <title>Gene expression during late stages of embryo sac development: a critical building block for successful pollen-pistil interactions.</title>
        <authorList>
            <person name="Liu Y."/>
            <person name="Joly V."/>
            <person name="Sabar M."/>
            <person name="Matton D.P."/>
        </authorList>
    </citation>
    <scope>NUCLEOTIDE SEQUENCE</scope>
</reference>
<dbReference type="EMBL" id="GEDG01009262">
    <property type="protein sequence ID" value="JAP29282.1"/>
    <property type="molecule type" value="Transcribed_RNA"/>
</dbReference>